<dbReference type="CDD" id="cd00265">
    <property type="entry name" value="MADS_MEF2_like"/>
    <property type="match status" value="1"/>
</dbReference>
<evidence type="ECO:0000256" key="5">
    <source>
        <dbReference type="ARBA" id="ARBA00023242"/>
    </source>
</evidence>
<keyword evidence="9" id="KW-1185">Reference proteome</keyword>
<comment type="subcellular location">
    <subcellularLocation>
        <location evidence="1">Nucleus</location>
    </subcellularLocation>
</comment>
<dbReference type="InterPro" id="IPR002100">
    <property type="entry name" value="TF_MADSbox"/>
</dbReference>
<feature type="region of interest" description="Disordered" evidence="7">
    <location>
        <begin position="540"/>
        <end position="590"/>
    </location>
</feature>
<name>A0A177TL23_9BASI</name>
<dbReference type="EMBL" id="LWDF02000011">
    <property type="protein sequence ID" value="KAE8260404.1"/>
    <property type="molecule type" value="Genomic_DNA"/>
</dbReference>
<dbReference type="PROSITE" id="PS00350">
    <property type="entry name" value="MADS_BOX_1"/>
    <property type="match status" value="1"/>
</dbReference>
<feature type="compositionally biased region" description="Polar residues" evidence="7">
    <location>
        <begin position="453"/>
        <end position="471"/>
    </location>
</feature>
<dbReference type="PROSITE" id="PS50066">
    <property type="entry name" value="MADS_BOX_2"/>
    <property type="match status" value="1"/>
</dbReference>
<accession>A0A177TL23</accession>
<sequence length="834" mass="87033">MGRKKIKIARIEDERSRQVTFLKRRNGVMKKAHELAVLTGSDVGLIIFNGQGKLSEFCSGNMRSLLQRYSQYSGPAESRGPQFYESLSREKEDDDDEEQEVLSFSVGPSTSHRTATSSAMDSGMTSSSTLFGSNTTSASTSSMGTDLRLVQPMDPPSGAFGLPFGLRSSTGDIRETTGITSSGYSHPARLSLQTNLLPSDTGVASEQSPACFASSRASSVAGHMSGITFEPLSHQKLEDNVFNFDQPTALPNTSQFGMNSHTHYNHHHHQQQQHPMSGGAFTARRSSFPTQHFDHSLLVGAQIVRPSTSAGGIQPGLHALAPSASPFSAFSFQSLQTNPSPMTNMTSNMAGSHAPPSAWQNHAGPFSAPTSNLSSHFGVMPSRPQLFSNSSDPRMPSSALSTEHESPFVADGGSSHADLVDGINQEYKKRKQSGNDWTGLATSATPLRFSTTIPTHQDQRPSMNATSTMSSLRMPDGLGRLKETGDRSQSFSSIGEAVAGQNSFGSAMGMGTTPGNGSTASLNLSDSQFSFGVRAGGLPHSGLTHTTTSSSAATSLSPVSTGTSAPGAPASVASAPSSISKSPSLTSGVKCDVDSASHGAGGSSTSLPDVSKGVTTPISVMGLCDTSASSIEDTRSTMAPLAGESCTSTAGFSADPSLDVGMDLGQFVGNMMSQDAAAAFASASHHQQQPQQEQQFQLQYQQHDPSLQQSQQHGLLQDPVDVGMLSRTTSSDQGSLLASHSAAAMGSGEHQQFPPGLTNDLSTNDANIQAGGGGFDLLTGQSTTAVAAPPNLMPSYETSHHLDSTSAMGSTSASTMSGYTEMQLAESQSAGTHT</sequence>
<comment type="similarity">
    <text evidence="6">Belongs to the MEF2 family.</text>
</comment>
<feature type="region of interest" description="Disordered" evidence="7">
    <location>
        <begin position="725"/>
        <end position="765"/>
    </location>
</feature>
<feature type="region of interest" description="Disordered" evidence="7">
    <location>
        <begin position="679"/>
        <end position="713"/>
    </location>
</feature>
<evidence type="ECO:0000313" key="8">
    <source>
        <dbReference type="EMBL" id="KAE8260404.1"/>
    </source>
</evidence>
<evidence type="ECO:0000256" key="6">
    <source>
        <dbReference type="ARBA" id="ARBA00025805"/>
    </source>
</evidence>
<dbReference type="PRINTS" id="PR00404">
    <property type="entry name" value="MADSDOMAIN"/>
</dbReference>
<feature type="compositionally biased region" description="Polar residues" evidence="7">
    <location>
        <begin position="130"/>
        <end position="139"/>
    </location>
</feature>
<comment type="caution">
    <text evidence="8">The sequence shown here is derived from an EMBL/GenBank/DDBJ whole genome shotgun (WGS) entry which is preliminary data.</text>
</comment>
<feature type="region of interest" description="Disordered" evidence="7">
    <location>
        <begin position="789"/>
        <end position="817"/>
    </location>
</feature>
<dbReference type="Pfam" id="PF00319">
    <property type="entry name" value="SRF-TF"/>
    <property type="match status" value="1"/>
</dbReference>
<feature type="region of interest" description="Disordered" evidence="7">
    <location>
        <begin position="374"/>
        <end position="410"/>
    </location>
</feature>
<keyword evidence="5" id="KW-0539">Nucleus</keyword>
<dbReference type="PANTHER" id="PTHR48019">
    <property type="entry name" value="SERUM RESPONSE FACTOR HOMOLOG"/>
    <property type="match status" value="1"/>
</dbReference>
<feature type="region of interest" description="Disordered" evidence="7">
    <location>
        <begin position="453"/>
        <end position="474"/>
    </location>
</feature>
<dbReference type="GO" id="GO:0005634">
    <property type="term" value="C:nucleus"/>
    <property type="evidence" value="ECO:0007669"/>
    <property type="project" value="UniProtKB-SubCell"/>
</dbReference>
<evidence type="ECO:0000256" key="7">
    <source>
        <dbReference type="SAM" id="MobiDB-lite"/>
    </source>
</evidence>
<evidence type="ECO:0000256" key="2">
    <source>
        <dbReference type="ARBA" id="ARBA00023015"/>
    </source>
</evidence>
<dbReference type="GO" id="GO:0046983">
    <property type="term" value="F:protein dimerization activity"/>
    <property type="evidence" value="ECO:0007669"/>
    <property type="project" value="InterPro"/>
</dbReference>
<keyword evidence="3" id="KW-0238">DNA-binding</keyword>
<evidence type="ECO:0000256" key="4">
    <source>
        <dbReference type="ARBA" id="ARBA00023163"/>
    </source>
</evidence>
<dbReference type="AlphaFoldDB" id="A0A177TL23"/>
<feature type="compositionally biased region" description="Low complexity" evidence="7">
    <location>
        <begin position="804"/>
        <end position="817"/>
    </location>
</feature>
<evidence type="ECO:0000256" key="1">
    <source>
        <dbReference type="ARBA" id="ARBA00004123"/>
    </source>
</evidence>
<dbReference type="SUPFAM" id="SSF55455">
    <property type="entry name" value="SRF-like"/>
    <property type="match status" value="1"/>
</dbReference>
<dbReference type="GO" id="GO:0000977">
    <property type="term" value="F:RNA polymerase II transcription regulatory region sequence-specific DNA binding"/>
    <property type="evidence" value="ECO:0007669"/>
    <property type="project" value="InterPro"/>
</dbReference>
<dbReference type="InterPro" id="IPR033896">
    <property type="entry name" value="MEF2-like_N"/>
</dbReference>
<reference evidence="8" key="1">
    <citation type="submission" date="2016-04" db="EMBL/GenBank/DDBJ databases">
        <authorList>
            <person name="Nguyen H.D."/>
            <person name="Samba Siva P."/>
            <person name="Cullis J."/>
            <person name="Levesque C.A."/>
            <person name="Hambleton S."/>
        </authorList>
    </citation>
    <scope>NUCLEOTIDE SEQUENCE</scope>
    <source>
        <strain evidence="8">DAOMC 236416</strain>
    </source>
</reference>
<feature type="compositionally biased region" description="Low complexity" evidence="7">
    <location>
        <begin position="114"/>
        <end position="129"/>
    </location>
</feature>
<dbReference type="GO" id="GO:0045944">
    <property type="term" value="P:positive regulation of transcription by RNA polymerase II"/>
    <property type="evidence" value="ECO:0007669"/>
    <property type="project" value="InterPro"/>
</dbReference>
<feature type="region of interest" description="Disordered" evidence="7">
    <location>
        <begin position="87"/>
        <end position="139"/>
    </location>
</feature>
<dbReference type="Proteomes" id="UP000077521">
    <property type="component" value="Unassembled WGS sequence"/>
</dbReference>
<dbReference type="InterPro" id="IPR050142">
    <property type="entry name" value="MADS-box/MEF2_TF"/>
</dbReference>
<dbReference type="SMART" id="SM00432">
    <property type="entry name" value="MADS"/>
    <property type="match status" value="1"/>
</dbReference>
<dbReference type="Gene3D" id="3.40.1810.10">
    <property type="entry name" value="Transcription factor, MADS-box"/>
    <property type="match status" value="1"/>
</dbReference>
<organism evidence="8 9">
    <name type="scientific">Tilletia indica</name>
    <dbReference type="NCBI Taxonomy" id="43049"/>
    <lineage>
        <taxon>Eukaryota</taxon>
        <taxon>Fungi</taxon>
        <taxon>Dikarya</taxon>
        <taxon>Basidiomycota</taxon>
        <taxon>Ustilaginomycotina</taxon>
        <taxon>Exobasidiomycetes</taxon>
        <taxon>Tilletiales</taxon>
        <taxon>Tilletiaceae</taxon>
        <taxon>Tilletia</taxon>
    </lineage>
</organism>
<evidence type="ECO:0000313" key="9">
    <source>
        <dbReference type="Proteomes" id="UP000077521"/>
    </source>
</evidence>
<keyword evidence="2" id="KW-0805">Transcription regulation</keyword>
<feature type="compositionally biased region" description="Low complexity" evidence="7">
    <location>
        <begin position="540"/>
        <end position="587"/>
    </location>
</feature>
<evidence type="ECO:0000256" key="3">
    <source>
        <dbReference type="ARBA" id="ARBA00023125"/>
    </source>
</evidence>
<feature type="compositionally biased region" description="Polar residues" evidence="7">
    <location>
        <begin position="726"/>
        <end position="738"/>
    </location>
</feature>
<keyword evidence="4" id="KW-0804">Transcription</keyword>
<proteinExistence type="inferred from homology"/>
<dbReference type="InterPro" id="IPR036879">
    <property type="entry name" value="TF_MADSbox_sf"/>
</dbReference>
<reference evidence="8" key="2">
    <citation type="journal article" date="2019" name="IMA Fungus">
        <title>Genome sequencing and comparison of five Tilletia species to identify candidate genes for the detection of regulated species infecting wheat.</title>
        <authorList>
            <person name="Nguyen H.D.T."/>
            <person name="Sultana T."/>
            <person name="Kesanakurti P."/>
            <person name="Hambleton S."/>
        </authorList>
    </citation>
    <scope>NUCLEOTIDE SEQUENCE</scope>
    <source>
        <strain evidence="8">DAOMC 236416</strain>
    </source>
</reference>
<gene>
    <name evidence="8" type="ORF">A4X13_0g361</name>
</gene>
<protein>
    <submittedName>
        <fullName evidence="8">Uncharacterized protein</fullName>
    </submittedName>
</protein>